<reference evidence="9 10" key="1">
    <citation type="submission" date="2018-03" db="EMBL/GenBank/DDBJ databases">
        <title>Whole genome analyses suggest that Burkholderia sensu lato contains two further novel genera in the rhizoxinica-symbiotica group Mycetohabitans gen. nov., and Trinickia gen. nov.: implications for the evolution of diazotrophy and nodulation in the Burkholderiaceae.</title>
        <authorList>
            <person name="Estrada De Los Santos P."/>
            <person name="Palmer M."/>
            <person name="Chavez-Ramirez B."/>
            <person name="Steenkamp E.T."/>
            <person name="Hirsch A.M."/>
            <person name="Manyaka P."/>
            <person name="Maluk M."/>
            <person name="Lafos M."/>
            <person name="Crook M."/>
            <person name="Gross E."/>
            <person name="Simon M.F."/>
            <person name="Bueno Dos Reis Junior F."/>
            <person name="Poole P.S."/>
            <person name="Venter S.N."/>
            <person name="James E.K."/>
        </authorList>
    </citation>
    <scope>NUCLEOTIDE SEQUENCE [LARGE SCALE GENOMIC DNA]</scope>
    <source>
        <strain evidence="9 10">JPY-366</strain>
    </source>
</reference>
<protein>
    <recommendedName>
        <fullName evidence="3">2-dehydropantoate 2-reductase</fullName>
        <ecNumber evidence="2">1.1.1.169</ecNumber>
    </recommendedName>
    <alternativeName>
        <fullName evidence="5">Ketopantoate reductase</fullName>
    </alternativeName>
</protein>
<dbReference type="SUPFAM" id="SSF48179">
    <property type="entry name" value="6-phosphogluconate dehydrogenase C-terminal domain-like"/>
    <property type="match status" value="1"/>
</dbReference>
<dbReference type="InterPro" id="IPR008927">
    <property type="entry name" value="6-PGluconate_DH-like_C_sf"/>
</dbReference>
<dbReference type="Pfam" id="PF08546">
    <property type="entry name" value="ApbA_C"/>
    <property type="match status" value="1"/>
</dbReference>
<dbReference type="InterPro" id="IPR036291">
    <property type="entry name" value="NAD(P)-bd_dom_sf"/>
</dbReference>
<dbReference type="GO" id="GO:0008677">
    <property type="term" value="F:2-dehydropantoate 2-reductase activity"/>
    <property type="evidence" value="ECO:0007669"/>
    <property type="project" value="UniProtKB-EC"/>
</dbReference>
<comment type="caution">
    <text evidence="9">The sequence shown here is derived from an EMBL/GenBank/DDBJ whole genome shotgun (WGS) entry which is preliminary data.</text>
</comment>
<dbReference type="FunFam" id="1.10.1040.10:FF:000017">
    <property type="entry name" value="2-dehydropantoate 2-reductase"/>
    <property type="match status" value="1"/>
</dbReference>
<dbReference type="PANTHER" id="PTHR21708">
    <property type="entry name" value="PROBABLE 2-DEHYDROPANTOATE 2-REDUCTASE"/>
    <property type="match status" value="1"/>
</dbReference>
<dbReference type="InterPro" id="IPR013752">
    <property type="entry name" value="KPA_reductase"/>
</dbReference>
<feature type="domain" description="Ketopantoate reductase C-terminal" evidence="8">
    <location>
        <begin position="208"/>
        <end position="329"/>
    </location>
</feature>
<evidence type="ECO:0000256" key="6">
    <source>
        <dbReference type="ARBA" id="ARBA00048793"/>
    </source>
</evidence>
<evidence type="ECO:0000256" key="5">
    <source>
        <dbReference type="ARBA" id="ARBA00032024"/>
    </source>
</evidence>
<dbReference type="EMBL" id="PYUC01000009">
    <property type="protein sequence ID" value="PTB19211.1"/>
    <property type="molecule type" value="Genomic_DNA"/>
</dbReference>
<evidence type="ECO:0000256" key="4">
    <source>
        <dbReference type="ARBA" id="ARBA00022655"/>
    </source>
</evidence>
<dbReference type="GO" id="GO:0015940">
    <property type="term" value="P:pantothenate biosynthetic process"/>
    <property type="evidence" value="ECO:0007669"/>
    <property type="project" value="UniProtKB-UniPathway"/>
</dbReference>
<dbReference type="Gene3D" id="3.40.50.720">
    <property type="entry name" value="NAD(P)-binding Rossmann-like Domain"/>
    <property type="match status" value="1"/>
</dbReference>
<dbReference type="EC" id="1.1.1.169" evidence="2"/>
<evidence type="ECO:0000256" key="3">
    <source>
        <dbReference type="ARBA" id="ARBA00019465"/>
    </source>
</evidence>
<dbReference type="Gene3D" id="1.10.1040.10">
    <property type="entry name" value="N-(1-d-carboxylethyl)-l-norvaline Dehydrogenase, domain 2"/>
    <property type="match status" value="1"/>
</dbReference>
<dbReference type="AlphaFoldDB" id="A0A2T3XRS6"/>
<comment type="pathway">
    <text evidence="1">Cofactor biosynthesis; (R)-pantothenate biosynthesis; (R)-pantoate from 3-methyl-2-oxobutanoate: step 2/2.</text>
</comment>
<evidence type="ECO:0000256" key="1">
    <source>
        <dbReference type="ARBA" id="ARBA00004994"/>
    </source>
</evidence>
<sequence>MNQDSVAPDRVPHTAVIGAGAIGGLMAAALARAGHEVSVLARGRTLDALREHGVRVIDRNGQTSSIMLRASDDAAALGAQDFLVIALKAQTLPAIAASLRPLVDERTTIVSAMNGLPWWFLDGTTTPLADQRIDAVDPEGVVSRALPAPRALGCVVHLSASTDAPGIVRRGLGNRLIVGAAYAAHAPMARTFAAALGAGGFDVQAVDDIRTEIWAKLWGNMNMNPLSALTGSTADRLLDDPFTHALVLRMMEEAEAIGARLGLSTGMSAAERVAVTRKLGAFKTSMLQDMEAGRPLEIDPILGVFPELGRKLGVPTPCCDAVLGLLRQRAANSGLTSA</sequence>
<dbReference type="RefSeq" id="WP_107152269.1">
    <property type="nucleotide sequence ID" value="NZ_PYUC01000009.1"/>
</dbReference>
<dbReference type="NCBIfam" id="NF005089">
    <property type="entry name" value="PRK06522.1-4"/>
    <property type="match status" value="1"/>
</dbReference>
<feature type="domain" description="Ketopantoate reductase N-terminal" evidence="7">
    <location>
        <begin position="15"/>
        <end position="179"/>
    </location>
</feature>
<dbReference type="InterPro" id="IPR013332">
    <property type="entry name" value="KPR_N"/>
</dbReference>
<comment type="catalytic activity">
    <reaction evidence="6">
        <text>(R)-pantoate + NADP(+) = 2-dehydropantoate + NADPH + H(+)</text>
        <dbReference type="Rhea" id="RHEA:16233"/>
        <dbReference type="ChEBI" id="CHEBI:11561"/>
        <dbReference type="ChEBI" id="CHEBI:15378"/>
        <dbReference type="ChEBI" id="CHEBI:15980"/>
        <dbReference type="ChEBI" id="CHEBI:57783"/>
        <dbReference type="ChEBI" id="CHEBI:58349"/>
        <dbReference type="EC" id="1.1.1.169"/>
    </reaction>
</comment>
<organism evidence="9 10">
    <name type="scientific">Trinickia symbiotica</name>
    <dbReference type="NCBI Taxonomy" id="863227"/>
    <lineage>
        <taxon>Bacteria</taxon>
        <taxon>Pseudomonadati</taxon>
        <taxon>Pseudomonadota</taxon>
        <taxon>Betaproteobacteria</taxon>
        <taxon>Burkholderiales</taxon>
        <taxon>Burkholderiaceae</taxon>
        <taxon>Trinickia</taxon>
    </lineage>
</organism>
<accession>A0A2T3XRS6</accession>
<dbReference type="Pfam" id="PF02558">
    <property type="entry name" value="ApbA"/>
    <property type="match status" value="1"/>
</dbReference>
<dbReference type="InterPro" id="IPR013328">
    <property type="entry name" value="6PGD_dom2"/>
</dbReference>
<evidence type="ECO:0000313" key="9">
    <source>
        <dbReference type="EMBL" id="PTB19211.1"/>
    </source>
</evidence>
<evidence type="ECO:0000259" key="7">
    <source>
        <dbReference type="Pfam" id="PF02558"/>
    </source>
</evidence>
<dbReference type="InterPro" id="IPR051402">
    <property type="entry name" value="KPR-Related"/>
</dbReference>
<evidence type="ECO:0000259" key="8">
    <source>
        <dbReference type="Pfam" id="PF08546"/>
    </source>
</evidence>
<dbReference type="GO" id="GO:0005737">
    <property type="term" value="C:cytoplasm"/>
    <property type="evidence" value="ECO:0007669"/>
    <property type="project" value="TreeGrafter"/>
</dbReference>
<dbReference type="Proteomes" id="UP000240638">
    <property type="component" value="Unassembled WGS sequence"/>
</dbReference>
<dbReference type="UniPathway" id="UPA00028">
    <property type="reaction ID" value="UER00004"/>
</dbReference>
<keyword evidence="4" id="KW-0566">Pantothenate biosynthesis</keyword>
<evidence type="ECO:0000256" key="2">
    <source>
        <dbReference type="ARBA" id="ARBA00013014"/>
    </source>
</evidence>
<dbReference type="SUPFAM" id="SSF51735">
    <property type="entry name" value="NAD(P)-binding Rossmann-fold domains"/>
    <property type="match status" value="1"/>
</dbReference>
<dbReference type="PANTHER" id="PTHR21708:SF45">
    <property type="entry name" value="2-DEHYDROPANTOATE 2-REDUCTASE"/>
    <property type="match status" value="1"/>
</dbReference>
<evidence type="ECO:0000313" key="10">
    <source>
        <dbReference type="Proteomes" id="UP000240638"/>
    </source>
</evidence>
<proteinExistence type="predicted"/>
<name>A0A2T3XRS6_9BURK</name>
<gene>
    <name evidence="9" type="ORF">C9I57_19515</name>
</gene>